<dbReference type="InterPro" id="IPR056145">
    <property type="entry name" value="DUF7728"/>
</dbReference>
<evidence type="ECO:0000313" key="5">
    <source>
        <dbReference type="EMBL" id="KXJ93834.1"/>
    </source>
</evidence>
<dbReference type="PANTHER" id="PTHR40622">
    <property type="match status" value="1"/>
</dbReference>
<protein>
    <recommendedName>
        <fullName evidence="4">DUF7728 domain-containing protein</fullName>
    </recommendedName>
</protein>
<keyword evidence="6" id="KW-1185">Reference proteome</keyword>
<evidence type="ECO:0000256" key="1">
    <source>
        <dbReference type="SAM" id="MobiDB-lite"/>
    </source>
</evidence>
<organism evidence="5 6">
    <name type="scientific">Microdochium bolleyi</name>
    <dbReference type="NCBI Taxonomy" id="196109"/>
    <lineage>
        <taxon>Eukaryota</taxon>
        <taxon>Fungi</taxon>
        <taxon>Dikarya</taxon>
        <taxon>Ascomycota</taxon>
        <taxon>Pezizomycotina</taxon>
        <taxon>Sordariomycetes</taxon>
        <taxon>Xylariomycetidae</taxon>
        <taxon>Xylariales</taxon>
        <taxon>Microdochiaceae</taxon>
        <taxon>Microdochium</taxon>
    </lineage>
</organism>
<dbReference type="PANTHER" id="PTHR40622:SF1">
    <property type="match status" value="1"/>
</dbReference>
<dbReference type="OrthoDB" id="5409353at2759"/>
<proteinExistence type="predicted"/>
<evidence type="ECO:0000256" key="2">
    <source>
        <dbReference type="SAM" id="Phobius"/>
    </source>
</evidence>
<keyword evidence="3" id="KW-0732">Signal</keyword>
<keyword evidence="2" id="KW-0472">Membrane</keyword>
<dbReference type="AlphaFoldDB" id="A0A136J9H8"/>
<evidence type="ECO:0000259" key="4">
    <source>
        <dbReference type="Pfam" id="PF24854"/>
    </source>
</evidence>
<accession>A0A136J9H8</accession>
<keyword evidence="2" id="KW-1133">Transmembrane helix</keyword>
<feature type="chain" id="PRO_5007293638" description="DUF7728 domain-containing protein" evidence="3">
    <location>
        <begin position="19"/>
        <end position="384"/>
    </location>
</feature>
<feature type="region of interest" description="Disordered" evidence="1">
    <location>
        <begin position="257"/>
        <end position="286"/>
    </location>
</feature>
<evidence type="ECO:0000313" key="6">
    <source>
        <dbReference type="Proteomes" id="UP000070501"/>
    </source>
</evidence>
<reference evidence="6" key="1">
    <citation type="submission" date="2016-02" db="EMBL/GenBank/DDBJ databases">
        <title>Draft genome sequence of Microdochium bolleyi, a fungal endophyte of beachgrass.</title>
        <authorList>
            <consortium name="DOE Joint Genome Institute"/>
            <person name="David A.S."/>
            <person name="May G."/>
            <person name="Haridas S."/>
            <person name="Lim J."/>
            <person name="Wang M."/>
            <person name="Labutti K."/>
            <person name="Lipzen A."/>
            <person name="Barry K."/>
            <person name="Grigoriev I.V."/>
        </authorList>
    </citation>
    <scope>NUCLEOTIDE SEQUENCE [LARGE SCALE GENOMIC DNA]</scope>
    <source>
        <strain evidence="6">J235TASD1</strain>
    </source>
</reference>
<feature type="transmembrane region" description="Helical" evidence="2">
    <location>
        <begin position="300"/>
        <end position="333"/>
    </location>
</feature>
<gene>
    <name evidence="5" type="ORF">Micbo1qcDRAFT_231470</name>
</gene>
<dbReference type="Pfam" id="PF24854">
    <property type="entry name" value="DUF7728"/>
    <property type="match status" value="1"/>
</dbReference>
<sequence>MQLTSLVAVGLAVASTNAILLPPDIGIADEDTFSILPHPIADHGIGIAALGRDTSISLDCPGCPVRKYHRTGKTTTHTNLKSHLELDFTVKQLNGQDVLLLNGLPIFPSALAMSDKPLTARLLPDFKKKNHDFVQAPDPETLGFSLSAWSVRKDPKTNLELFAVDLQIIEVGNVFIEGIDMVEASVLKTPNNKLVLAEVSIIPPQATPPSGSTKDCSSLLCQVKNMFKGVFSGFGSFKPCTKPAPMSGEIVGDADEAFSEPPARHGRPGHHGHHGHHGHGHHGPKGHNWGHLLASIASQILLPIAFGVFAGVSASVLGMMVGTLVVHIWRVCVRGGGRCPRRRGAESCHKASADEVVVEEEKAGLMAHQEDDVEAPPAYNTESK</sequence>
<feature type="signal peptide" evidence="3">
    <location>
        <begin position="1"/>
        <end position="18"/>
    </location>
</feature>
<feature type="region of interest" description="Disordered" evidence="1">
    <location>
        <begin position="362"/>
        <end position="384"/>
    </location>
</feature>
<keyword evidence="2" id="KW-0812">Transmembrane</keyword>
<feature type="domain" description="DUF7728" evidence="4">
    <location>
        <begin position="55"/>
        <end position="204"/>
    </location>
</feature>
<feature type="compositionally biased region" description="Basic residues" evidence="1">
    <location>
        <begin position="264"/>
        <end position="285"/>
    </location>
</feature>
<dbReference type="Proteomes" id="UP000070501">
    <property type="component" value="Unassembled WGS sequence"/>
</dbReference>
<dbReference type="EMBL" id="KQ964247">
    <property type="protein sequence ID" value="KXJ93834.1"/>
    <property type="molecule type" value="Genomic_DNA"/>
</dbReference>
<evidence type="ECO:0000256" key="3">
    <source>
        <dbReference type="SAM" id="SignalP"/>
    </source>
</evidence>
<dbReference type="InParanoid" id="A0A136J9H8"/>
<name>A0A136J9H8_9PEZI</name>